<evidence type="ECO:0000313" key="2">
    <source>
        <dbReference type="Proteomes" id="UP000078520"/>
    </source>
</evidence>
<dbReference type="RefSeq" id="WP_064207806.1">
    <property type="nucleotide sequence ID" value="NZ_LVKC01000032.1"/>
</dbReference>
<accession>A0A179C5I7</accession>
<gene>
    <name evidence="1" type="ORF">A3O14_05345</name>
</gene>
<dbReference type="Proteomes" id="UP000078520">
    <property type="component" value="Unassembled WGS sequence"/>
</dbReference>
<reference evidence="2" key="1">
    <citation type="submission" date="2016-03" db="EMBL/GenBank/DDBJ databases">
        <authorList>
            <person name="Johnson T.J."/>
            <person name="Youmans B."/>
            <person name="Case K."/>
            <person name="Noll S."/>
        </authorList>
    </citation>
    <scope>NUCLEOTIDE SEQUENCE [LARGE SCALE GENOMIC DNA]</scope>
    <source>
        <strain evidence="2">UMNLAv8</strain>
    </source>
</reference>
<sequence>MAAIHSDILTLTINEIPVDLTAFIDLNKTTFLSDHHGRCIVFNVRPPQEIKEQLKDVPDLDAIDFNVRLNYFTEIPGIYKSNYELIVFRVFTGAQAAINVVYYDRARTFSGDLAYWEQRLAIRPVVYQSYSTAKVCTFYPPTLTFKYQNQVYVGKCIENPGKGKYRFFADDGKKIVTPYSRSVEAYEFRKHLNLLGYQH</sequence>
<evidence type="ECO:0000313" key="1">
    <source>
        <dbReference type="EMBL" id="OAQ07847.1"/>
    </source>
</evidence>
<comment type="caution">
    <text evidence="1">The sequence shown here is derived from an EMBL/GenBank/DDBJ whole genome shotgun (WGS) entry which is preliminary data.</text>
</comment>
<proteinExistence type="predicted"/>
<name>A0A179C5I7_9LACO</name>
<dbReference type="AlphaFoldDB" id="A0A179C5I7"/>
<organism evidence="1 2">
    <name type="scientific">Ligilactobacillus aviarius</name>
    <dbReference type="NCBI Taxonomy" id="1606"/>
    <lineage>
        <taxon>Bacteria</taxon>
        <taxon>Bacillati</taxon>
        <taxon>Bacillota</taxon>
        <taxon>Bacilli</taxon>
        <taxon>Lactobacillales</taxon>
        <taxon>Lactobacillaceae</taxon>
        <taxon>Ligilactobacillus</taxon>
    </lineage>
</organism>
<protein>
    <submittedName>
        <fullName evidence="1">Uncharacterized protein</fullName>
    </submittedName>
</protein>
<dbReference type="EMBL" id="LVKI01000021">
    <property type="protein sequence ID" value="OAQ07847.1"/>
    <property type="molecule type" value="Genomic_DNA"/>
</dbReference>